<protein>
    <submittedName>
        <fullName evidence="1">Uncharacterized protein</fullName>
    </submittedName>
</protein>
<reference evidence="1" key="1">
    <citation type="journal article" date="2015" name="Nature">
        <title>Complex archaea that bridge the gap between prokaryotes and eukaryotes.</title>
        <authorList>
            <person name="Spang A."/>
            <person name="Saw J.H."/>
            <person name="Jorgensen S.L."/>
            <person name="Zaremba-Niedzwiedzka K."/>
            <person name="Martijn J."/>
            <person name="Lind A.E."/>
            <person name="van Eijk R."/>
            <person name="Schleper C."/>
            <person name="Guy L."/>
            <person name="Ettema T.J."/>
        </authorList>
    </citation>
    <scope>NUCLEOTIDE SEQUENCE</scope>
</reference>
<dbReference type="AlphaFoldDB" id="A0A0F9GXU9"/>
<organism evidence="1">
    <name type="scientific">marine sediment metagenome</name>
    <dbReference type="NCBI Taxonomy" id="412755"/>
    <lineage>
        <taxon>unclassified sequences</taxon>
        <taxon>metagenomes</taxon>
        <taxon>ecological metagenomes</taxon>
    </lineage>
</organism>
<evidence type="ECO:0000313" key="1">
    <source>
        <dbReference type="EMBL" id="KKM03635.1"/>
    </source>
</evidence>
<comment type="caution">
    <text evidence="1">The sequence shown here is derived from an EMBL/GenBank/DDBJ whole genome shotgun (WGS) entry which is preliminary data.</text>
</comment>
<dbReference type="EMBL" id="LAZR01016641">
    <property type="protein sequence ID" value="KKM03635.1"/>
    <property type="molecule type" value="Genomic_DNA"/>
</dbReference>
<name>A0A0F9GXU9_9ZZZZ</name>
<proteinExistence type="predicted"/>
<sequence>MVEAAVDKSTWLVELPGGSREWRERVNGGCTIVKTEPAPALLNHTHSSFNLAHEGNKMEITKLTIVDGIITELEFGV</sequence>
<gene>
    <name evidence="1" type="ORF">LCGC14_1772440</name>
</gene>
<accession>A0A0F9GXU9</accession>